<evidence type="ECO:0000313" key="2">
    <source>
        <dbReference type="Proteomes" id="UP000789706"/>
    </source>
</evidence>
<comment type="caution">
    <text evidence="1">The sequence shown here is derived from an EMBL/GenBank/DDBJ whole genome shotgun (WGS) entry which is preliminary data.</text>
</comment>
<evidence type="ECO:0000313" key="1">
    <source>
        <dbReference type="EMBL" id="CAG8543798.1"/>
    </source>
</evidence>
<organism evidence="1 2">
    <name type="scientific">Diversispora eburnea</name>
    <dbReference type="NCBI Taxonomy" id="1213867"/>
    <lineage>
        <taxon>Eukaryota</taxon>
        <taxon>Fungi</taxon>
        <taxon>Fungi incertae sedis</taxon>
        <taxon>Mucoromycota</taxon>
        <taxon>Glomeromycotina</taxon>
        <taxon>Glomeromycetes</taxon>
        <taxon>Diversisporales</taxon>
        <taxon>Diversisporaceae</taxon>
        <taxon>Diversispora</taxon>
    </lineage>
</organism>
<keyword evidence="2" id="KW-1185">Reference proteome</keyword>
<gene>
    <name evidence="1" type="ORF">DEBURN_LOCUS6751</name>
</gene>
<sequence length="67" mass="7890">MHDPSERQIEQTIQKYQAKNKSTPSRIQQSKNAYYNQKQMLKEAQQNAYQTVGANAYRLSYLSNITY</sequence>
<dbReference type="AlphaFoldDB" id="A0A9N9AW52"/>
<dbReference type="EMBL" id="CAJVPK010000730">
    <property type="protein sequence ID" value="CAG8543798.1"/>
    <property type="molecule type" value="Genomic_DNA"/>
</dbReference>
<accession>A0A9N9AW52</accession>
<proteinExistence type="predicted"/>
<reference evidence="1" key="1">
    <citation type="submission" date="2021-06" db="EMBL/GenBank/DDBJ databases">
        <authorList>
            <person name="Kallberg Y."/>
            <person name="Tangrot J."/>
            <person name="Rosling A."/>
        </authorList>
    </citation>
    <scope>NUCLEOTIDE SEQUENCE</scope>
    <source>
        <strain evidence="1">AZ414A</strain>
    </source>
</reference>
<protein>
    <submittedName>
        <fullName evidence="1">8938_t:CDS:1</fullName>
    </submittedName>
</protein>
<name>A0A9N9AW52_9GLOM</name>
<dbReference type="Proteomes" id="UP000789706">
    <property type="component" value="Unassembled WGS sequence"/>
</dbReference>